<dbReference type="InterPro" id="IPR006512">
    <property type="entry name" value="YidE_YbjL"/>
</dbReference>
<proteinExistence type="predicted"/>
<accession>A0ABT4QG40</accession>
<dbReference type="RefSeq" id="WP_269884350.1">
    <property type="nucleotide sequence ID" value="NZ_JAQAGZ010000019.1"/>
</dbReference>
<reference evidence="2 3" key="1">
    <citation type="submission" date="2022-12" db="EMBL/GenBank/DDBJ databases">
        <title>Draft genome sequence of Paenibacillus sp. dW9.</title>
        <authorList>
            <person name="Choi E.-W."/>
            <person name="Kim D.-U."/>
        </authorList>
    </citation>
    <scope>NUCLEOTIDE SEQUENCE [LARGE SCALE GENOMIC DNA]</scope>
    <source>
        <strain evidence="3">dW9</strain>
    </source>
</reference>
<protein>
    <recommendedName>
        <fullName evidence="1">YidE/YbjL duplication domain-containing protein</fullName>
    </recommendedName>
</protein>
<comment type="caution">
    <text evidence="2">The sequence shown here is derived from an EMBL/GenBank/DDBJ whole genome shotgun (WGS) entry which is preliminary data.</text>
</comment>
<evidence type="ECO:0000259" key="1">
    <source>
        <dbReference type="Pfam" id="PF06826"/>
    </source>
</evidence>
<gene>
    <name evidence="2" type="ORF">O9H85_26115</name>
</gene>
<dbReference type="Proteomes" id="UP001527882">
    <property type="component" value="Unassembled WGS sequence"/>
</dbReference>
<feature type="domain" description="YidE/YbjL duplication" evidence="1">
    <location>
        <begin position="2"/>
        <end position="40"/>
    </location>
</feature>
<organism evidence="2 3">
    <name type="scientific">Paenibacillus gyeongsangnamensis</name>
    <dbReference type="NCBI Taxonomy" id="3388067"/>
    <lineage>
        <taxon>Bacteria</taxon>
        <taxon>Bacillati</taxon>
        <taxon>Bacillota</taxon>
        <taxon>Bacilli</taxon>
        <taxon>Bacillales</taxon>
        <taxon>Paenibacillaceae</taxon>
        <taxon>Paenibacillus</taxon>
    </lineage>
</organism>
<evidence type="ECO:0000313" key="2">
    <source>
        <dbReference type="EMBL" id="MCZ8515825.1"/>
    </source>
</evidence>
<keyword evidence="3" id="KW-1185">Reference proteome</keyword>
<name>A0ABT4QG40_9BACL</name>
<dbReference type="EMBL" id="JAQAGZ010000019">
    <property type="protein sequence ID" value="MCZ8515825.1"/>
    <property type="molecule type" value="Genomic_DNA"/>
</dbReference>
<evidence type="ECO:0000313" key="3">
    <source>
        <dbReference type="Proteomes" id="UP001527882"/>
    </source>
</evidence>
<dbReference type="Pfam" id="PF06826">
    <property type="entry name" value="Asp-Al_Ex"/>
    <property type="match status" value="1"/>
</dbReference>
<sequence>MFHPAITLGACAGAQTTTAVIGAITEAAKSQVPVLGYTGYVCGRDYSIDGLGSHYRRLL</sequence>